<comment type="caution">
    <text evidence="1">The sequence shown here is derived from an EMBL/GenBank/DDBJ whole genome shotgun (WGS) entry which is preliminary data.</text>
</comment>
<reference evidence="2" key="1">
    <citation type="journal article" date="2023" name="Front. Plant Sci.">
        <title>Chromosomal-level genome assembly of Melastoma candidum provides insights into trichome evolution.</title>
        <authorList>
            <person name="Zhong Y."/>
            <person name="Wu W."/>
            <person name="Sun C."/>
            <person name="Zou P."/>
            <person name="Liu Y."/>
            <person name="Dai S."/>
            <person name="Zhou R."/>
        </authorList>
    </citation>
    <scope>NUCLEOTIDE SEQUENCE [LARGE SCALE GENOMIC DNA]</scope>
</reference>
<evidence type="ECO:0000313" key="1">
    <source>
        <dbReference type="EMBL" id="KAI4321754.1"/>
    </source>
</evidence>
<evidence type="ECO:0000313" key="2">
    <source>
        <dbReference type="Proteomes" id="UP001057402"/>
    </source>
</evidence>
<name>A0ACB9ME29_9MYRT</name>
<dbReference type="EMBL" id="CM042889">
    <property type="protein sequence ID" value="KAI4321754.1"/>
    <property type="molecule type" value="Genomic_DNA"/>
</dbReference>
<gene>
    <name evidence="1" type="ORF">MLD38_035101</name>
</gene>
<proteinExistence type="predicted"/>
<organism evidence="1 2">
    <name type="scientific">Melastoma candidum</name>
    <dbReference type="NCBI Taxonomy" id="119954"/>
    <lineage>
        <taxon>Eukaryota</taxon>
        <taxon>Viridiplantae</taxon>
        <taxon>Streptophyta</taxon>
        <taxon>Embryophyta</taxon>
        <taxon>Tracheophyta</taxon>
        <taxon>Spermatophyta</taxon>
        <taxon>Magnoliopsida</taxon>
        <taxon>eudicotyledons</taxon>
        <taxon>Gunneridae</taxon>
        <taxon>Pentapetalae</taxon>
        <taxon>rosids</taxon>
        <taxon>malvids</taxon>
        <taxon>Myrtales</taxon>
        <taxon>Melastomataceae</taxon>
        <taxon>Melastomatoideae</taxon>
        <taxon>Melastomateae</taxon>
        <taxon>Melastoma</taxon>
    </lineage>
</organism>
<protein>
    <submittedName>
        <fullName evidence="1">Uncharacterized protein</fullName>
    </submittedName>
</protein>
<accession>A0ACB9ME29</accession>
<keyword evidence="2" id="KW-1185">Reference proteome</keyword>
<sequence length="118" mass="12238">MSPPTSQPPSGIPRAYSGLPTVEVSGRHLRNPPKIRQPRIPAAPRQLQQTPASLHPPDLVTKTCLPPLLPGAFELTEAVPHSSSALPDLATAVASILSGAPEPCNSDPRPTAAGLPLP</sequence>
<dbReference type="Proteomes" id="UP001057402">
    <property type="component" value="Chromosome 10"/>
</dbReference>